<dbReference type="OrthoDB" id="10350704at2759"/>
<sequence length="348" mass="40111">MRRKTTPINFKVPVTQASTLYSPATDILDIPTNHGTSDSHTKQVEKEKDKRTDSLAQEHHIAQNCLEIFKRWQREYRRQFNRSTSTDASTHQRISSVEDGSNKLLSESNRQSLSSTQTDIVSSTRLFSIKKAQDTEWMMETNFEELKNLPEPKRLRRDSSEDILTSEDTLKNEDTLMSECSVDKQPEPAFSGLVELTLAAGYLPDIDKKRKRGVVTKVNGASKKKRKYYLSQEEADKSREDLRNTREDAHELEMEGIPLDTPFRYTRSQQRELNSILPRSGLKIPPSSDGSPVQESKKARPRSEFEFHETGAYAKTRVEKPHLEREKLDQVPKRMNRARSLRASRTEI</sequence>
<evidence type="ECO:0000313" key="2">
    <source>
        <dbReference type="EMBL" id="EKD14969.1"/>
    </source>
</evidence>
<evidence type="ECO:0000313" key="3">
    <source>
        <dbReference type="Proteomes" id="UP000006753"/>
    </source>
</evidence>
<feature type="region of interest" description="Disordered" evidence="1">
    <location>
        <begin position="81"/>
        <end position="117"/>
    </location>
</feature>
<feature type="region of interest" description="Disordered" evidence="1">
    <location>
        <begin position="276"/>
        <end position="348"/>
    </location>
</feature>
<dbReference type="AlphaFoldDB" id="K1XQT7"/>
<organism evidence="2 3">
    <name type="scientific">Marssonina brunnea f. sp. multigermtubi (strain MB_m1)</name>
    <name type="common">Marssonina leaf spot fungus</name>
    <dbReference type="NCBI Taxonomy" id="1072389"/>
    <lineage>
        <taxon>Eukaryota</taxon>
        <taxon>Fungi</taxon>
        <taxon>Dikarya</taxon>
        <taxon>Ascomycota</taxon>
        <taxon>Pezizomycotina</taxon>
        <taxon>Leotiomycetes</taxon>
        <taxon>Helotiales</taxon>
        <taxon>Drepanopezizaceae</taxon>
        <taxon>Drepanopeziza</taxon>
    </lineage>
</organism>
<keyword evidence="3" id="KW-1185">Reference proteome</keyword>
<dbReference type="EMBL" id="JH921443">
    <property type="protein sequence ID" value="EKD14969.1"/>
    <property type="molecule type" value="Genomic_DNA"/>
</dbReference>
<dbReference type="RefSeq" id="XP_007294619.1">
    <property type="nucleotide sequence ID" value="XM_007294557.1"/>
</dbReference>
<dbReference type="GeneID" id="18762665"/>
<dbReference type="KEGG" id="mbe:MBM_06730"/>
<dbReference type="Proteomes" id="UP000006753">
    <property type="component" value="Unassembled WGS sequence"/>
</dbReference>
<dbReference type="InParanoid" id="K1XQT7"/>
<protein>
    <submittedName>
        <fullName evidence="2">Uncharacterized protein</fullName>
    </submittedName>
</protein>
<feature type="compositionally biased region" description="Basic and acidic residues" evidence="1">
    <location>
        <begin position="295"/>
        <end position="309"/>
    </location>
</feature>
<name>K1XQT7_MARBU</name>
<feature type="compositionally biased region" description="Basic and acidic residues" evidence="1">
    <location>
        <begin position="316"/>
        <end position="332"/>
    </location>
</feature>
<evidence type="ECO:0000256" key="1">
    <source>
        <dbReference type="SAM" id="MobiDB-lite"/>
    </source>
</evidence>
<proteinExistence type="predicted"/>
<reference evidence="2 3" key="1">
    <citation type="journal article" date="2012" name="BMC Genomics">
        <title>Sequencing the genome of Marssonina brunnea reveals fungus-poplar co-evolution.</title>
        <authorList>
            <person name="Zhu S."/>
            <person name="Cao Y.-Z."/>
            <person name="Jiang C."/>
            <person name="Tan B.-Y."/>
            <person name="Wang Z."/>
            <person name="Feng S."/>
            <person name="Zhang L."/>
            <person name="Su X.-H."/>
            <person name="Brejova B."/>
            <person name="Vinar T."/>
            <person name="Xu M."/>
            <person name="Wang M.-X."/>
            <person name="Zhang S.-G."/>
            <person name="Huang M.-R."/>
            <person name="Wu R."/>
            <person name="Zhou Y."/>
        </authorList>
    </citation>
    <scope>NUCLEOTIDE SEQUENCE [LARGE SCALE GENOMIC DNA]</scope>
    <source>
        <strain evidence="2 3">MB_m1</strain>
    </source>
</reference>
<dbReference type="HOGENOM" id="CLU_797116_0_0_1"/>
<gene>
    <name evidence="2" type="ORF">MBM_06730</name>
</gene>
<accession>K1XQT7</accession>
<feature type="region of interest" description="Disordered" evidence="1">
    <location>
        <begin position="30"/>
        <end position="55"/>
    </location>
</feature>
<feature type="compositionally biased region" description="Basic and acidic residues" evidence="1">
    <location>
        <begin position="37"/>
        <end position="55"/>
    </location>
</feature>